<name>A0A9U5C4G6_9BURK</name>
<evidence type="ECO:0000313" key="2">
    <source>
        <dbReference type="Proteomes" id="UP000675920"/>
    </source>
</evidence>
<evidence type="ECO:0000313" key="3">
    <source>
        <dbReference type="RefSeq" id="WP_245591291.1"/>
    </source>
</evidence>
<feature type="region of interest" description="Disordered" evidence="1">
    <location>
        <begin position="1"/>
        <end position="99"/>
    </location>
</feature>
<proteinExistence type="predicted"/>
<dbReference type="RefSeq" id="WP_245591291.1">
    <property type="nucleotide sequence ID" value="NZ_AXWS01000007.1"/>
</dbReference>
<evidence type="ECO:0000256" key="1">
    <source>
        <dbReference type="SAM" id="MobiDB-lite"/>
    </source>
</evidence>
<dbReference type="Proteomes" id="UP000675920">
    <property type="component" value="Unplaced"/>
</dbReference>
<feature type="compositionally biased region" description="Basic and acidic residues" evidence="1">
    <location>
        <begin position="65"/>
        <end position="82"/>
    </location>
</feature>
<organism evidence="2 3">
    <name type="scientific">Derxia gummosa DSM 723</name>
    <dbReference type="NCBI Taxonomy" id="1121388"/>
    <lineage>
        <taxon>Bacteria</taxon>
        <taxon>Pseudomonadati</taxon>
        <taxon>Pseudomonadota</taxon>
        <taxon>Betaproteobacteria</taxon>
        <taxon>Burkholderiales</taxon>
        <taxon>Alcaligenaceae</taxon>
        <taxon>Derxia</taxon>
    </lineage>
</organism>
<feature type="compositionally biased region" description="Basic and acidic residues" evidence="1">
    <location>
        <begin position="9"/>
        <end position="36"/>
    </location>
</feature>
<reference evidence="3" key="1">
    <citation type="submission" date="2025-08" db="UniProtKB">
        <authorList>
            <consortium name="RefSeq"/>
        </authorList>
    </citation>
    <scope>IDENTIFICATION</scope>
</reference>
<sequence length="99" mass="11276">MTMPSAWNAKDERMYEHIRDGAEERGTDEKRAEEIAARTVNKHRREEGRTPSRRTQGTGNPNRPLAERSKDELMNLARERGLKGRSAMSKAKLVEALQG</sequence>
<protein>
    <submittedName>
        <fullName evidence="3">Plasmid stabilization protein</fullName>
    </submittedName>
</protein>
<accession>A0A9U5C4G6</accession>
<keyword evidence="2" id="KW-1185">Reference proteome</keyword>
<dbReference type="AlphaFoldDB" id="A0A9U5C4G6"/>